<reference evidence="2" key="1">
    <citation type="submission" date="2016-10" db="EMBL/GenBank/DDBJ databases">
        <authorList>
            <person name="Varghese N."/>
            <person name="Submissions S."/>
        </authorList>
    </citation>
    <scope>NUCLEOTIDE SEQUENCE [LARGE SCALE GENOMIC DNA]</scope>
    <source>
        <strain evidence="2">SUR2</strain>
    </source>
</reference>
<accession>A0A1K2IW78</accession>
<dbReference type="STRING" id="1612149.SAMN05216324_1244"/>
<dbReference type="Proteomes" id="UP000182034">
    <property type="component" value="Unassembled WGS sequence"/>
</dbReference>
<keyword evidence="2" id="KW-1185">Reference proteome</keyword>
<evidence type="ECO:0000313" key="2">
    <source>
        <dbReference type="Proteomes" id="UP000182034"/>
    </source>
</evidence>
<organism evidence="1 2">
    <name type="scientific">Chryseobacterium limigenitum</name>
    <dbReference type="NCBI Taxonomy" id="1612149"/>
    <lineage>
        <taxon>Bacteria</taxon>
        <taxon>Pseudomonadati</taxon>
        <taxon>Bacteroidota</taxon>
        <taxon>Flavobacteriia</taxon>
        <taxon>Flavobacteriales</taxon>
        <taxon>Weeksellaceae</taxon>
        <taxon>Chryseobacterium group</taxon>
        <taxon>Chryseobacterium</taxon>
    </lineage>
</organism>
<dbReference type="AlphaFoldDB" id="A0A1K2IW78"/>
<protein>
    <submittedName>
        <fullName evidence="1">Uncharacterized protein</fullName>
    </submittedName>
</protein>
<gene>
    <name evidence="1" type="ORF">SAMN05216324_1244</name>
</gene>
<proteinExistence type="predicted"/>
<evidence type="ECO:0000313" key="1">
    <source>
        <dbReference type="EMBL" id="SFZ96684.1"/>
    </source>
</evidence>
<name>A0A1K2IW78_9FLAO</name>
<sequence length="373" mass="43268">MTTFKVLYIDDDKDEKLKIEPIVNSLTSQALIDIVLSYPEKLEDYVEKIRSEFSDIDACLIDLKLNENLKGKSNYASYPAQVLAGAIRTYQSGKDAKFKEFPIFLISSDDKKKDFYDTDVSSHDLFDFFISKNNLAAEGVFYEKTMYSIISSYVEIEKGLKIHDLLQIPKEDFKSLNFYHNLDNNLISIVSQYINNEVINKDGILISEDTLFARLGIDKESKNLDPLLESINSYCKYTGIFSFNSDRWWAQKLIYWWEDTFPTAKSLITLNATERVKFLSEKFEIQELLPAVPINSWMSSKFWTVCQILKKPIDTRDGLLLLNNSQIWQDKSYVSIKGLIEYDFVKLGLKLHPTEKDRFQELKQKYGAESYGN</sequence>
<dbReference type="EMBL" id="FPKW01000024">
    <property type="protein sequence ID" value="SFZ96684.1"/>
    <property type="molecule type" value="Genomic_DNA"/>
</dbReference>